<feature type="compositionally biased region" description="Basic residues" evidence="1">
    <location>
        <begin position="110"/>
        <end position="122"/>
    </location>
</feature>
<reference evidence="2" key="1">
    <citation type="journal article" date="2019" name="BMC Genomics">
        <title>A new reference genome for Sorghum bicolor reveals high levels of sequence similarity between sweet and grain genotypes: implications for the genetics of sugar metabolism.</title>
        <authorList>
            <person name="Cooper E.A."/>
            <person name="Brenton Z.W."/>
            <person name="Flinn B.S."/>
            <person name="Jenkins J."/>
            <person name="Shu S."/>
            <person name="Flowers D."/>
            <person name="Luo F."/>
            <person name="Wang Y."/>
            <person name="Xia P."/>
            <person name="Barry K."/>
            <person name="Daum C."/>
            <person name="Lipzen A."/>
            <person name="Yoshinaga Y."/>
            <person name="Schmutz J."/>
            <person name="Saski C."/>
            <person name="Vermerris W."/>
            <person name="Kresovich S."/>
        </authorList>
    </citation>
    <scope>NUCLEOTIDE SEQUENCE</scope>
</reference>
<feature type="compositionally biased region" description="Pro residues" evidence="1">
    <location>
        <begin position="73"/>
        <end position="82"/>
    </location>
</feature>
<feature type="region of interest" description="Disordered" evidence="1">
    <location>
        <begin position="66"/>
        <end position="122"/>
    </location>
</feature>
<feature type="region of interest" description="Disordered" evidence="1">
    <location>
        <begin position="175"/>
        <end position="206"/>
    </location>
</feature>
<gene>
    <name evidence="2" type="ORF">BDA96_10G119300</name>
</gene>
<protein>
    <submittedName>
        <fullName evidence="2">Uncharacterized protein</fullName>
    </submittedName>
</protein>
<feature type="region of interest" description="Disordered" evidence="1">
    <location>
        <begin position="218"/>
        <end position="239"/>
    </location>
</feature>
<reference evidence="2" key="2">
    <citation type="submission" date="2020-10" db="EMBL/GenBank/DDBJ databases">
        <authorList>
            <person name="Cooper E.A."/>
            <person name="Brenton Z.W."/>
            <person name="Flinn B.S."/>
            <person name="Jenkins J."/>
            <person name="Shu S."/>
            <person name="Flowers D."/>
            <person name="Luo F."/>
            <person name="Wang Y."/>
            <person name="Xia P."/>
            <person name="Barry K."/>
            <person name="Daum C."/>
            <person name="Lipzen A."/>
            <person name="Yoshinaga Y."/>
            <person name="Schmutz J."/>
            <person name="Saski C."/>
            <person name="Vermerris W."/>
            <person name="Kresovich S."/>
        </authorList>
    </citation>
    <scope>NUCLEOTIDE SEQUENCE</scope>
</reference>
<evidence type="ECO:0000256" key="1">
    <source>
        <dbReference type="SAM" id="MobiDB-lite"/>
    </source>
</evidence>
<evidence type="ECO:0000313" key="2">
    <source>
        <dbReference type="EMBL" id="KAG0513637.1"/>
    </source>
</evidence>
<proteinExistence type="predicted"/>
<evidence type="ECO:0000313" key="3">
    <source>
        <dbReference type="Proteomes" id="UP000807115"/>
    </source>
</evidence>
<name>A0A921Q3Q4_SORBI</name>
<dbReference type="Proteomes" id="UP000807115">
    <property type="component" value="Chromosome 10"/>
</dbReference>
<feature type="region of interest" description="Disordered" evidence="1">
    <location>
        <begin position="1"/>
        <end position="35"/>
    </location>
</feature>
<organism evidence="2 3">
    <name type="scientific">Sorghum bicolor</name>
    <name type="common">Sorghum</name>
    <name type="synonym">Sorghum vulgare</name>
    <dbReference type="NCBI Taxonomy" id="4558"/>
    <lineage>
        <taxon>Eukaryota</taxon>
        <taxon>Viridiplantae</taxon>
        <taxon>Streptophyta</taxon>
        <taxon>Embryophyta</taxon>
        <taxon>Tracheophyta</taxon>
        <taxon>Spermatophyta</taxon>
        <taxon>Magnoliopsida</taxon>
        <taxon>Liliopsida</taxon>
        <taxon>Poales</taxon>
        <taxon>Poaceae</taxon>
        <taxon>PACMAD clade</taxon>
        <taxon>Panicoideae</taxon>
        <taxon>Andropogonodae</taxon>
        <taxon>Andropogoneae</taxon>
        <taxon>Sorghinae</taxon>
        <taxon>Sorghum</taxon>
    </lineage>
</organism>
<comment type="caution">
    <text evidence="2">The sequence shown here is derived from an EMBL/GenBank/DDBJ whole genome shotgun (WGS) entry which is preliminary data.</text>
</comment>
<accession>A0A921Q3Q4</accession>
<dbReference type="AlphaFoldDB" id="A0A921Q3Q4"/>
<sequence>MAASETLQHGKQRPARARGWPQETVAGGGCANGRRGRMIYKGTCRHLRQPPALAATNSGSLGIVTLDQRPRRSPPPPHPDPPITAAAPTTVHDDGGSATKSLTAAAASRSAHRRRHTNIRPRRRWIGDQVARRRRRTRILPTSCAPPIAASAPPPSHGQAPHCCAFASSWPVPPQTRAAPSSCPVQHRRGTPRITTNQRRHSTRQGPAATIMAGFRLRRRRSGGGGEGKWRRVRVSGKT</sequence>
<dbReference type="EMBL" id="CM027689">
    <property type="protein sequence ID" value="KAG0513637.1"/>
    <property type="molecule type" value="Genomic_DNA"/>
</dbReference>